<name>A0A2G8SDD6_9APHY</name>
<dbReference type="Proteomes" id="UP000230002">
    <property type="component" value="Unassembled WGS sequence"/>
</dbReference>
<reference evidence="1 2" key="1">
    <citation type="journal article" date="2015" name="Sci. Rep.">
        <title>Chromosome-level genome map provides insights into diverse defense mechanisms in the medicinal fungus Ganoderma sinense.</title>
        <authorList>
            <person name="Zhu Y."/>
            <person name="Xu J."/>
            <person name="Sun C."/>
            <person name="Zhou S."/>
            <person name="Xu H."/>
            <person name="Nelson D.R."/>
            <person name="Qian J."/>
            <person name="Song J."/>
            <person name="Luo H."/>
            <person name="Xiang L."/>
            <person name="Li Y."/>
            <person name="Xu Z."/>
            <person name="Ji A."/>
            <person name="Wang L."/>
            <person name="Lu S."/>
            <person name="Hayward A."/>
            <person name="Sun W."/>
            <person name="Li X."/>
            <person name="Schwartz D.C."/>
            <person name="Wang Y."/>
            <person name="Chen S."/>
        </authorList>
    </citation>
    <scope>NUCLEOTIDE SEQUENCE [LARGE SCALE GENOMIC DNA]</scope>
    <source>
        <strain evidence="1 2">ZZ0214-1</strain>
    </source>
</reference>
<evidence type="ECO:0000313" key="1">
    <source>
        <dbReference type="EMBL" id="PIL31751.1"/>
    </source>
</evidence>
<evidence type="ECO:0000313" key="2">
    <source>
        <dbReference type="Proteomes" id="UP000230002"/>
    </source>
</evidence>
<dbReference type="EMBL" id="AYKW01000012">
    <property type="protein sequence ID" value="PIL31751.1"/>
    <property type="molecule type" value="Genomic_DNA"/>
</dbReference>
<sequence length="159" mass="16747">MPIGADRCEPATELGHGLIAHDGAHALHVGKRWSQTSKDRVDLVTLDGRAFVKGGDRIPAEGNGKGCSSGLAECTKRKVPRCAVSEVDRAPEGTMVQRDAPEASTGGCKDVASGMVVLHGSDRWGEDDIGEDHAEDLVGKLANAEERASQEAMFPQVAC</sequence>
<gene>
    <name evidence="1" type="ORF">GSI_06455</name>
</gene>
<organism evidence="1 2">
    <name type="scientific">Ganoderma sinense ZZ0214-1</name>
    <dbReference type="NCBI Taxonomy" id="1077348"/>
    <lineage>
        <taxon>Eukaryota</taxon>
        <taxon>Fungi</taxon>
        <taxon>Dikarya</taxon>
        <taxon>Basidiomycota</taxon>
        <taxon>Agaricomycotina</taxon>
        <taxon>Agaricomycetes</taxon>
        <taxon>Polyporales</taxon>
        <taxon>Polyporaceae</taxon>
        <taxon>Ganoderma</taxon>
    </lineage>
</organism>
<comment type="caution">
    <text evidence="1">The sequence shown here is derived from an EMBL/GenBank/DDBJ whole genome shotgun (WGS) entry which is preliminary data.</text>
</comment>
<dbReference type="AlphaFoldDB" id="A0A2G8SDD6"/>
<keyword evidence="2" id="KW-1185">Reference proteome</keyword>
<accession>A0A2G8SDD6</accession>
<proteinExistence type="predicted"/>
<protein>
    <submittedName>
        <fullName evidence="1">Uncharacterized protein</fullName>
    </submittedName>
</protein>